<dbReference type="RefSeq" id="WP_137639162.1">
    <property type="nucleotide sequence ID" value="NZ_BJDK01000003.1"/>
</dbReference>
<dbReference type="Pfam" id="PF00501">
    <property type="entry name" value="AMP-binding"/>
    <property type="match status" value="1"/>
</dbReference>
<dbReference type="PANTHER" id="PTHR43767">
    <property type="entry name" value="LONG-CHAIN-FATTY-ACID--COA LIGASE"/>
    <property type="match status" value="1"/>
</dbReference>
<comment type="caution">
    <text evidence="3">The sequence shown here is derived from an EMBL/GenBank/DDBJ whole genome shotgun (WGS) entry which is preliminary data.</text>
</comment>
<dbReference type="InterPro" id="IPR000873">
    <property type="entry name" value="AMP-dep_synth/lig_dom"/>
</dbReference>
<dbReference type="InterPro" id="IPR045851">
    <property type="entry name" value="AMP-bd_C_sf"/>
</dbReference>
<gene>
    <name evidence="3" type="ORF">ACFP3T_10185</name>
</gene>
<dbReference type="Gene3D" id="3.40.50.12780">
    <property type="entry name" value="N-terminal domain of ligase-like"/>
    <property type="match status" value="1"/>
</dbReference>
<dbReference type="PANTHER" id="PTHR43767:SF1">
    <property type="entry name" value="NONRIBOSOMAL PEPTIDE SYNTHASE PES1 (EUROFUNG)-RELATED"/>
    <property type="match status" value="1"/>
</dbReference>
<dbReference type="InterPro" id="IPR025110">
    <property type="entry name" value="AMP-bd_C"/>
</dbReference>
<accession>A0ABW1RA76</accession>
<dbReference type="InterPro" id="IPR020845">
    <property type="entry name" value="AMP-binding_CS"/>
</dbReference>
<sequence length="531" mass="59299">MIGSYKLPTASTFPLTIAEVWQERCEKTPDKIFLAQADRQVTYREFDELSEHAAKFLDKLQLTAGDVVAVQMATCMTEVQLIIACLKRKITVLPLNPHLDQEEAVVLIGRFQPDLIVTQADGRNSLSFENISQIDYMTNRIKLNQVPLILLEPTNKSNEEHVKPAPAVILCTSGTTSYSKGVMLSNQNVLYSELQFNRMYGIESGDVQILPSGLYHAIGFHHGLVSTILAGSTLVLMQRYSVEGLQRLINRYYCTYLVTVPTVIYDILGWFKQPSTLTRVISGGARLGDDMMQKAKEVGLPVYNIYGLTESAPFLCTSPAYFKMKQGETTAGFPIDGVQVKLMDERQRQITAANRIGQIAVRGPVVFSGYYHDEAETKKALSLDGWFQTGDLGHWNDDDALEVDGRSKDMIIRGGENISAYIIEQKLLHHPGIKEAAVVGLKNSRLGEIIGAFVVMQPDYLPLTLTQVKQFFEKTDVAKKFWPEKLTVVATLPKTGSGKVRKHLLAKMVEHGHLEYEQPMRHVSGDSGWGR</sequence>
<feature type="domain" description="AMP-binding enzyme C-terminal" evidence="2">
    <location>
        <begin position="423"/>
        <end position="499"/>
    </location>
</feature>
<organism evidence="3 4">
    <name type="scientific">Lactiplantibacillus dongliensis</name>
    <dbReference type="NCBI Taxonomy" id="2559919"/>
    <lineage>
        <taxon>Bacteria</taxon>
        <taxon>Bacillati</taxon>
        <taxon>Bacillota</taxon>
        <taxon>Bacilli</taxon>
        <taxon>Lactobacillales</taxon>
        <taxon>Lactobacillaceae</taxon>
        <taxon>Lactiplantibacillus</taxon>
    </lineage>
</organism>
<dbReference type="Pfam" id="PF13193">
    <property type="entry name" value="AMP-binding_C"/>
    <property type="match status" value="1"/>
</dbReference>
<dbReference type="EMBL" id="JBHSSD010000042">
    <property type="protein sequence ID" value="MFC6165038.1"/>
    <property type="molecule type" value="Genomic_DNA"/>
</dbReference>
<reference evidence="4" key="1">
    <citation type="journal article" date="2019" name="Int. J. Syst. Evol. Microbiol.">
        <title>The Global Catalogue of Microorganisms (GCM) 10K type strain sequencing project: providing services to taxonomists for standard genome sequencing and annotation.</title>
        <authorList>
            <consortium name="The Broad Institute Genomics Platform"/>
            <consortium name="The Broad Institute Genome Sequencing Center for Infectious Disease"/>
            <person name="Wu L."/>
            <person name="Ma J."/>
        </authorList>
    </citation>
    <scope>NUCLEOTIDE SEQUENCE [LARGE SCALE GENOMIC DNA]</scope>
    <source>
        <strain evidence="4">CCM 8932</strain>
    </source>
</reference>
<keyword evidence="4" id="KW-1185">Reference proteome</keyword>
<evidence type="ECO:0000313" key="3">
    <source>
        <dbReference type="EMBL" id="MFC6165038.1"/>
    </source>
</evidence>
<dbReference type="Gene3D" id="3.30.300.30">
    <property type="match status" value="1"/>
</dbReference>
<feature type="domain" description="AMP-dependent synthetase/ligase" evidence="1">
    <location>
        <begin position="22"/>
        <end position="371"/>
    </location>
</feature>
<dbReference type="InterPro" id="IPR042099">
    <property type="entry name" value="ANL_N_sf"/>
</dbReference>
<proteinExistence type="predicted"/>
<dbReference type="InterPro" id="IPR050237">
    <property type="entry name" value="ATP-dep_AMP-bd_enzyme"/>
</dbReference>
<evidence type="ECO:0000313" key="4">
    <source>
        <dbReference type="Proteomes" id="UP001596253"/>
    </source>
</evidence>
<dbReference type="SUPFAM" id="SSF56801">
    <property type="entry name" value="Acetyl-CoA synthetase-like"/>
    <property type="match status" value="1"/>
</dbReference>
<dbReference type="Proteomes" id="UP001596253">
    <property type="component" value="Unassembled WGS sequence"/>
</dbReference>
<evidence type="ECO:0000259" key="1">
    <source>
        <dbReference type="Pfam" id="PF00501"/>
    </source>
</evidence>
<dbReference type="PROSITE" id="PS00455">
    <property type="entry name" value="AMP_BINDING"/>
    <property type="match status" value="1"/>
</dbReference>
<evidence type="ECO:0000259" key="2">
    <source>
        <dbReference type="Pfam" id="PF13193"/>
    </source>
</evidence>
<protein>
    <submittedName>
        <fullName evidence="3">Class I adenylate-forming enzyme family protein</fullName>
    </submittedName>
</protein>
<name>A0ABW1RA76_9LACO</name>